<dbReference type="Proteomes" id="UP000623678">
    <property type="component" value="Unassembled WGS sequence"/>
</dbReference>
<protein>
    <submittedName>
        <fullName evidence="1">DUF4364 family protein</fullName>
    </submittedName>
</protein>
<keyword evidence="2" id="KW-1185">Reference proteome</keyword>
<sequence length="205" mass="22774">MVRFVRKAGEQMNDVFRAGVAPGGLTMDYEIKVLICYILDQVEEPIPISALIEVFVGQGIGNYFEVTSAASQLVKNNHLCIDTDENGCKRYEITKLGKNAAKTFEKNIPLSVRERAVAAAKRYLTVEHNKKYSKTNIQKVPDGYEMTLTITDVGSDLLTVKLLLPTMEVCRQVQERFLEDPLVIYKGVVALVTGSFDNIGPLVEG</sequence>
<evidence type="ECO:0000313" key="2">
    <source>
        <dbReference type="Proteomes" id="UP000623678"/>
    </source>
</evidence>
<dbReference type="RefSeq" id="WP_262393985.1">
    <property type="nucleotide sequence ID" value="NZ_JACRTD010000001.1"/>
</dbReference>
<gene>
    <name evidence="1" type="ORF">H8705_00855</name>
</gene>
<organism evidence="1 2">
    <name type="scientific">Youxingia wuxianensis</name>
    <dbReference type="NCBI Taxonomy" id="2763678"/>
    <lineage>
        <taxon>Bacteria</taxon>
        <taxon>Bacillati</taxon>
        <taxon>Bacillota</taxon>
        <taxon>Clostridia</taxon>
        <taxon>Eubacteriales</taxon>
        <taxon>Oscillospiraceae</taxon>
        <taxon>Youxingia</taxon>
    </lineage>
</organism>
<evidence type="ECO:0000313" key="1">
    <source>
        <dbReference type="EMBL" id="MBC8584133.1"/>
    </source>
</evidence>
<dbReference type="Pfam" id="PF14277">
    <property type="entry name" value="DUF4364"/>
    <property type="match status" value="1"/>
</dbReference>
<name>A0A926EIS7_9FIRM</name>
<reference evidence="1" key="1">
    <citation type="submission" date="2020-08" db="EMBL/GenBank/DDBJ databases">
        <title>Genome public.</title>
        <authorList>
            <person name="Liu C."/>
            <person name="Sun Q."/>
        </authorList>
    </citation>
    <scope>NUCLEOTIDE SEQUENCE</scope>
    <source>
        <strain evidence="1">NSJ-64</strain>
    </source>
</reference>
<dbReference type="InterPro" id="IPR025374">
    <property type="entry name" value="DUF4364"/>
</dbReference>
<dbReference type="EMBL" id="JACRTD010000001">
    <property type="protein sequence ID" value="MBC8584133.1"/>
    <property type="molecule type" value="Genomic_DNA"/>
</dbReference>
<proteinExistence type="predicted"/>
<comment type="caution">
    <text evidence="1">The sequence shown here is derived from an EMBL/GenBank/DDBJ whole genome shotgun (WGS) entry which is preliminary data.</text>
</comment>
<accession>A0A926EIS7</accession>
<dbReference type="AlphaFoldDB" id="A0A926EIS7"/>